<dbReference type="RefSeq" id="XP_010767665.1">
    <property type="nucleotide sequence ID" value="XM_010769363.1"/>
</dbReference>
<evidence type="ECO:0000313" key="2">
    <source>
        <dbReference type="Proteomes" id="UP000504611"/>
    </source>
</evidence>
<sequence length="127" mass="13163">MEVDTGPVWTANFDDIPMDTGTSTAPATSPNNPAASSPLASPSSSTEDLPETSWSSPPPATSNAETGWADFSNFTPVSPKDPLRCNSPVAMETSLETMDPLGVNAPTQSEGEMCAGISSLPENELAF</sequence>
<feature type="region of interest" description="Disordered" evidence="1">
    <location>
        <begin position="1"/>
        <end position="127"/>
    </location>
</feature>
<keyword evidence="2" id="KW-1185">Reference proteome</keyword>
<dbReference type="AlphaFoldDB" id="A0A6I9N122"/>
<organism evidence="2 3">
    <name type="scientific">Notothenia coriiceps</name>
    <name type="common">black rockcod</name>
    <dbReference type="NCBI Taxonomy" id="8208"/>
    <lineage>
        <taxon>Eukaryota</taxon>
        <taxon>Metazoa</taxon>
        <taxon>Chordata</taxon>
        <taxon>Craniata</taxon>
        <taxon>Vertebrata</taxon>
        <taxon>Euteleostomi</taxon>
        <taxon>Actinopterygii</taxon>
        <taxon>Neopterygii</taxon>
        <taxon>Teleostei</taxon>
        <taxon>Neoteleostei</taxon>
        <taxon>Acanthomorphata</taxon>
        <taxon>Eupercaria</taxon>
        <taxon>Perciformes</taxon>
        <taxon>Notothenioidei</taxon>
        <taxon>Nototheniidae</taxon>
        <taxon>Notothenia</taxon>
    </lineage>
</organism>
<dbReference type="Proteomes" id="UP000504611">
    <property type="component" value="Unplaced"/>
</dbReference>
<feature type="compositionally biased region" description="Low complexity" evidence="1">
    <location>
        <begin position="22"/>
        <end position="46"/>
    </location>
</feature>
<accession>A0A6I9N122</accession>
<dbReference type="KEGG" id="ncc:104943895"/>
<evidence type="ECO:0000313" key="3">
    <source>
        <dbReference type="RefSeq" id="XP_010767665.1"/>
    </source>
</evidence>
<protein>
    <submittedName>
        <fullName evidence="3">Serine/threonine-protein phosphatase 6 regulatory subunit 3-A-like</fullName>
    </submittedName>
</protein>
<name>A0A6I9N122_9TELE</name>
<evidence type="ECO:0000256" key="1">
    <source>
        <dbReference type="SAM" id="MobiDB-lite"/>
    </source>
</evidence>
<reference evidence="3" key="1">
    <citation type="submission" date="2025-08" db="UniProtKB">
        <authorList>
            <consortium name="RefSeq"/>
        </authorList>
    </citation>
    <scope>IDENTIFICATION</scope>
    <source>
        <tissue evidence="3">Muscle</tissue>
    </source>
</reference>
<gene>
    <name evidence="3" type="primary">LOC104943895</name>
</gene>
<proteinExistence type="predicted"/>
<dbReference type="GeneID" id="104943895"/>